<protein>
    <submittedName>
        <fullName evidence="3">Uncharacterized protein LOC118239114</fullName>
    </submittedName>
</protein>
<feature type="compositionally biased region" description="Low complexity" evidence="1">
    <location>
        <begin position="121"/>
        <end position="162"/>
    </location>
</feature>
<feature type="region of interest" description="Disordered" evidence="1">
    <location>
        <begin position="81"/>
        <end position="214"/>
    </location>
</feature>
<dbReference type="Proteomes" id="UP001108280">
    <property type="component" value="Chromosome 6"/>
</dbReference>
<evidence type="ECO:0000313" key="2">
    <source>
        <dbReference type="Proteomes" id="UP001108280"/>
    </source>
</evidence>
<dbReference type="RefSeq" id="XP_035302987.1">
    <property type="nucleotide sequence ID" value="XM_035447096.1"/>
</dbReference>
<organism evidence="2 3">
    <name type="scientific">Cricetulus griseus</name>
    <name type="common">Chinese hamster</name>
    <name type="synonym">Cricetulus barabensis griseus</name>
    <dbReference type="NCBI Taxonomy" id="10029"/>
    <lineage>
        <taxon>Eukaryota</taxon>
        <taxon>Metazoa</taxon>
        <taxon>Chordata</taxon>
        <taxon>Craniata</taxon>
        <taxon>Vertebrata</taxon>
        <taxon>Euteleostomi</taxon>
        <taxon>Mammalia</taxon>
        <taxon>Eutheria</taxon>
        <taxon>Euarchontoglires</taxon>
        <taxon>Glires</taxon>
        <taxon>Rodentia</taxon>
        <taxon>Myomorpha</taxon>
        <taxon>Muroidea</taxon>
        <taxon>Cricetidae</taxon>
        <taxon>Cricetinae</taxon>
        <taxon>Cricetulus</taxon>
    </lineage>
</organism>
<feature type="region of interest" description="Disordered" evidence="1">
    <location>
        <begin position="24"/>
        <end position="63"/>
    </location>
</feature>
<name>A0A9J7H1P3_CRIGR</name>
<evidence type="ECO:0000313" key="3">
    <source>
        <dbReference type="RefSeq" id="XP_035302987.1"/>
    </source>
</evidence>
<reference evidence="2" key="1">
    <citation type="journal article" date="2018" name="Biotechnol. Bioeng.">
        <title>A reference genome of the Chinese hamster based on a hybrid assembly strategy.</title>
        <authorList>
            <person name="Rupp O."/>
            <person name="MacDonald M.L."/>
            <person name="Li S."/>
            <person name="Dhiman H."/>
            <person name="Polson S."/>
            <person name="Griep S."/>
            <person name="Heffner K."/>
            <person name="Hernandez I."/>
            <person name="Brinkrolf K."/>
            <person name="Jadhav V."/>
            <person name="Samoudi M."/>
            <person name="Hao H."/>
            <person name="Kingham B."/>
            <person name="Goesmann A."/>
            <person name="Betenbaugh M.J."/>
            <person name="Lewis N.E."/>
            <person name="Borth N."/>
            <person name="Lee K.H."/>
        </authorList>
    </citation>
    <scope>NUCLEOTIDE SEQUENCE [LARGE SCALE GENOMIC DNA]</scope>
    <source>
        <strain evidence="2">17A/GY</strain>
    </source>
</reference>
<reference evidence="2" key="2">
    <citation type="journal article" date="2020" name="Biotechnol. Bioeng.">
        <title>Chromosome-scale scaffolds for the Chinese hamster reference genome assembly to facilitate the study of the CHO epigenome.</title>
        <authorList>
            <person name="Hilliard W."/>
            <person name="MacDonald M."/>
            <person name="Lee K.H."/>
        </authorList>
    </citation>
    <scope>NUCLEOTIDE SEQUENCE [LARGE SCALE GENOMIC DNA]</scope>
    <source>
        <strain evidence="2">17A/GY</strain>
    </source>
</reference>
<feature type="compositionally biased region" description="Basic and acidic residues" evidence="1">
    <location>
        <begin position="26"/>
        <end position="37"/>
    </location>
</feature>
<feature type="compositionally biased region" description="Gly residues" evidence="1">
    <location>
        <begin position="203"/>
        <end position="214"/>
    </location>
</feature>
<reference evidence="3" key="3">
    <citation type="submission" date="2025-08" db="UniProtKB">
        <authorList>
            <consortium name="RefSeq"/>
        </authorList>
    </citation>
    <scope>IDENTIFICATION</scope>
    <source>
        <strain evidence="3">17A/GY</strain>
        <tissue evidence="3">Liver</tissue>
    </source>
</reference>
<dbReference type="KEGG" id="cge:118239114"/>
<dbReference type="GeneID" id="118239114"/>
<feature type="compositionally biased region" description="Polar residues" evidence="1">
    <location>
        <begin position="87"/>
        <end position="98"/>
    </location>
</feature>
<keyword evidence="2" id="KW-1185">Reference proteome</keyword>
<evidence type="ECO:0000256" key="1">
    <source>
        <dbReference type="SAM" id="MobiDB-lite"/>
    </source>
</evidence>
<accession>A0A9J7H1P3</accession>
<dbReference type="AlphaFoldDB" id="A0A9J7H1P3"/>
<dbReference type="OrthoDB" id="10569037at2759"/>
<gene>
    <name evidence="3" type="primary">LOC118239114</name>
</gene>
<sequence>MQRLWTPGSSGQVHPSISTGLHLAKRLVEKGTSREEASLDVTRSPTHGEGSPDPDPLSFRTRRGPGAHVLALCRFRKHCPCQKPEQGGSQDRQPTLGSLGSPLATPGAAGRGRRARSTAHAPAGRAGGRPRSPAPSRSPWQRARGGRGRAAAAAISAASCSSRPRRHGNRVTQLGRLPARLARVTPAARAPSSPSRTLPGARGRQGGRLMGDAY</sequence>
<proteinExistence type="predicted"/>